<sequence>MNKENILYIDTETTDTQSKDLLQLAILTDNPDIYMNMYFKPIQEISFGAMSVHNITPEDVEKCDTFEQAKLPKEGRDPQYKGDSLKEYLQFLADKYIWVAHNVDFDVEVLEKKGIQVPNKICTLKLSRNALTTEEGRDLESYRLQFLRYYLGLYKTENKEHIKAHDALSDVYFLKDLFIYLKDNTKLSIENMIMITKQPQVMREMTFGKYMGKTFEEIERTDREYLEWLVESMGDKPDLQWNAKLALDNGIRNRTQSLF</sequence>
<name>A0A847ETG6_9BACT</name>
<dbReference type="Gene3D" id="3.30.420.10">
    <property type="entry name" value="Ribonuclease H-like superfamily/Ribonuclease H"/>
    <property type="match status" value="1"/>
</dbReference>
<protein>
    <recommendedName>
        <fullName evidence="4">Exonuclease domain-containing protein</fullName>
    </recommendedName>
</protein>
<feature type="domain" description="Exonuclease" evidence="4">
    <location>
        <begin position="5"/>
        <end position="187"/>
    </location>
</feature>
<evidence type="ECO:0000259" key="4">
    <source>
        <dbReference type="SMART" id="SM00479"/>
    </source>
</evidence>
<dbReference type="EMBL" id="JAAZAL010000073">
    <property type="protein sequence ID" value="NLE31012.1"/>
    <property type="molecule type" value="Genomic_DNA"/>
</dbReference>
<dbReference type="PANTHER" id="PTHR30231">
    <property type="entry name" value="DNA POLYMERASE III SUBUNIT EPSILON"/>
    <property type="match status" value="1"/>
</dbReference>
<dbReference type="InterPro" id="IPR046768">
    <property type="entry name" value="ExoX-like_C"/>
</dbReference>
<dbReference type="Pfam" id="PF20600">
    <property type="entry name" value="ExoX-like_C"/>
    <property type="match status" value="1"/>
</dbReference>
<evidence type="ECO:0000256" key="3">
    <source>
        <dbReference type="ARBA" id="ARBA00022839"/>
    </source>
</evidence>
<dbReference type="GO" id="GO:0008408">
    <property type="term" value="F:3'-5' exonuclease activity"/>
    <property type="evidence" value="ECO:0007669"/>
    <property type="project" value="TreeGrafter"/>
</dbReference>
<dbReference type="PANTHER" id="PTHR30231:SF4">
    <property type="entry name" value="PROTEIN NEN2"/>
    <property type="match status" value="1"/>
</dbReference>
<dbReference type="CDD" id="cd06127">
    <property type="entry name" value="DEDDh"/>
    <property type="match status" value="1"/>
</dbReference>
<dbReference type="AlphaFoldDB" id="A0A847ETG6"/>
<evidence type="ECO:0000313" key="5">
    <source>
        <dbReference type="EMBL" id="NLE31012.1"/>
    </source>
</evidence>
<keyword evidence="2" id="KW-0378">Hydrolase</keyword>
<evidence type="ECO:0000256" key="1">
    <source>
        <dbReference type="ARBA" id="ARBA00022722"/>
    </source>
</evidence>
<dbReference type="Proteomes" id="UP000554004">
    <property type="component" value="Unassembled WGS sequence"/>
</dbReference>
<keyword evidence="3" id="KW-0269">Exonuclease</keyword>
<reference evidence="5 6" key="1">
    <citation type="journal article" date="2020" name="Biotechnol. Biofuels">
        <title>New insights from the biogas microbiome by comprehensive genome-resolved metagenomics of nearly 1600 species originating from multiple anaerobic digesters.</title>
        <authorList>
            <person name="Campanaro S."/>
            <person name="Treu L."/>
            <person name="Rodriguez-R L.M."/>
            <person name="Kovalovszki A."/>
            <person name="Ziels R.M."/>
            <person name="Maus I."/>
            <person name="Zhu X."/>
            <person name="Kougias P.G."/>
            <person name="Basile A."/>
            <person name="Luo G."/>
            <person name="Schluter A."/>
            <person name="Konstantinidis K.T."/>
            <person name="Angelidaki I."/>
        </authorList>
    </citation>
    <scope>NUCLEOTIDE SEQUENCE [LARGE SCALE GENOMIC DNA]</scope>
    <source>
        <strain evidence="5">AS06rmzACSIP_421</strain>
    </source>
</reference>
<accession>A0A847ETG6</accession>
<dbReference type="InterPro" id="IPR036397">
    <property type="entry name" value="RNaseH_sf"/>
</dbReference>
<gene>
    <name evidence="5" type="ORF">GX618_01925</name>
</gene>
<dbReference type="Pfam" id="PF00929">
    <property type="entry name" value="RNase_T"/>
    <property type="match status" value="1"/>
</dbReference>
<dbReference type="SUPFAM" id="SSF53098">
    <property type="entry name" value="Ribonuclease H-like"/>
    <property type="match status" value="1"/>
</dbReference>
<dbReference type="GO" id="GO:0003676">
    <property type="term" value="F:nucleic acid binding"/>
    <property type="evidence" value="ECO:0007669"/>
    <property type="project" value="InterPro"/>
</dbReference>
<dbReference type="InterPro" id="IPR012337">
    <property type="entry name" value="RNaseH-like_sf"/>
</dbReference>
<dbReference type="InterPro" id="IPR013520">
    <property type="entry name" value="Ribonucl_H"/>
</dbReference>
<keyword evidence="1" id="KW-0540">Nuclease</keyword>
<evidence type="ECO:0000313" key="6">
    <source>
        <dbReference type="Proteomes" id="UP000554004"/>
    </source>
</evidence>
<dbReference type="SMART" id="SM00479">
    <property type="entry name" value="EXOIII"/>
    <property type="match status" value="1"/>
</dbReference>
<organism evidence="5 6">
    <name type="scientific">Candidatus Dojkabacteria bacterium</name>
    <dbReference type="NCBI Taxonomy" id="2099670"/>
    <lineage>
        <taxon>Bacteria</taxon>
        <taxon>Candidatus Dojkabacteria</taxon>
    </lineage>
</organism>
<proteinExistence type="predicted"/>
<evidence type="ECO:0000256" key="2">
    <source>
        <dbReference type="ARBA" id="ARBA00022801"/>
    </source>
</evidence>
<comment type="caution">
    <text evidence="5">The sequence shown here is derived from an EMBL/GenBank/DDBJ whole genome shotgun (WGS) entry which is preliminary data.</text>
</comment>